<dbReference type="EMBL" id="JABJXA010000047">
    <property type="protein sequence ID" value="MBB1259260.1"/>
    <property type="molecule type" value="Genomic_DNA"/>
</dbReference>
<organism evidence="3 4">
    <name type="scientific">Streptomyces alkaliterrae</name>
    <dbReference type="NCBI Taxonomy" id="2213162"/>
    <lineage>
        <taxon>Bacteria</taxon>
        <taxon>Bacillati</taxon>
        <taxon>Actinomycetota</taxon>
        <taxon>Actinomycetes</taxon>
        <taxon>Kitasatosporales</taxon>
        <taxon>Streptomycetaceae</taxon>
        <taxon>Streptomyces</taxon>
    </lineage>
</organism>
<evidence type="ECO:0000313" key="3">
    <source>
        <dbReference type="EMBL" id="MQS02401.1"/>
    </source>
</evidence>
<gene>
    <name evidence="3" type="ORF">FNX44_011025</name>
    <name evidence="2" type="ORF">H3147_10470</name>
</gene>
<comment type="caution">
    <text evidence="3">The sequence shown here is derived from an EMBL/GenBank/DDBJ whole genome shotgun (WGS) entry which is preliminary data.</text>
</comment>
<keyword evidence="3" id="KW-0456">Lyase</keyword>
<evidence type="ECO:0000313" key="4">
    <source>
        <dbReference type="Proteomes" id="UP000320857"/>
    </source>
</evidence>
<sequence>MASTWHWLFGDQLGPHFLAPGEPGPARDAPVLMIEARSVFRRRRFHRAKAHLVLSAMRHRAAELGDRVRYVRAETYREGLERAVGDRPVTVRHPTSWAALRLVRGRPATTVLPAAGFLVPHEAFARWAAERGDRALRQEHFYRWVRREHDLLMAGDEPAGGRWNLDRENREPPPPGARALDAPAPYRPRENDIDEEVRHDLDKWERSGDVSFVGRDGPRRFPASRREALAALRRFTTRRLAGFGAHEDAMLAADPVMSHSLLSASLNLGLLDPAECVERAEEEWRAGRAPLNSVEGFVRQVAGWREYVWQLYWHFGERYRHHNGLRHRAPVPDWFRDLDADAVTARCLSTVLAQVRDTGWTHHIPRLMVLGGHALQRGWHPAEVTDWFHRGFVDGYDWVMVPNVVGMSQYADGGRMTTKPYTSGGAYINRMSDLCDGCAYRPKARVGEDACPYTAGYWAFLHRHRALLEGNPRTARPVAGLDRLPDLPELLEQERERGAAPP</sequence>
<keyword evidence="4" id="KW-1185">Reference proteome</keyword>
<dbReference type="InterPro" id="IPR052551">
    <property type="entry name" value="UV-DNA_repair_photolyase"/>
</dbReference>
<feature type="region of interest" description="Disordered" evidence="1">
    <location>
        <begin position="160"/>
        <end position="188"/>
    </location>
</feature>
<dbReference type="InterPro" id="IPR014729">
    <property type="entry name" value="Rossmann-like_a/b/a_fold"/>
</dbReference>
<reference evidence="3 4" key="1">
    <citation type="submission" date="2019-10" db="EMBL/GenBank/DDBJ databases">
        <title>Streptomyces sp. nov., a novel actinobacterium isolated from alkaline environment.</title>
        <authorList>
            <person name="Golinska P."/>
        </authorList>
    </citation>
    <scope>NUCLEOTIDE SEQUENCE [LARGE SCALE GENOMIC DNA]</scope>
    <source>
        <strain evidence="3 4">OF1</strain>
    </source>
</reference>
<dbReference type="SUPFAM" id="SSF48173">
    <property type="entry name" value="Cryptochrome/photolyase FAD-binding domain"/>
    <property type="match status" value="1"/>
</dbReference>
<protein>
    <submittedName>
        <fullName evidence="3">Cryptochrome/photolyase family protein</fullName>
    </submittedName>
</protein>
<evidence type="ECO:0000313" key="5">
    <source>
        <dbReference type="Proteomes" id="UP000517765"/>
    </source>
</evidence>
<dbReference type="Pfam" id="PF04244">
    <property type="entry name" value="DPRP"/>
    <property type="match status" value="1"/>
</dbReference>
<dbReference type="InterPro" id="IPR036134">
    <property type="entry name" value="Crypto/Photolyase_FAD-like_sf"/>
</dbReference>
<dbReference type="Gene3D" id="3.40.50.620">
    <property type="entry name" value="HUPs"/>
    <property type="match status" value="1"/>
</dbReference>
<evidence type="ECO:0000313" key="2">
    <source>
        <dbReference type="EMBL" id="MBB1259260.1"/>
    </source>
</evidence>
<dbReference type="Proteomes" id="UP000320857">
    <property type="component" value="Unassembled WGS sequence"/>
</dbReference>
<dbReference type="EMBL" id="VJYK02000088">
    <property type="protein sequence ID" value="MQS02401.1"/>
    <property type="molecule type" value="Genomic_DNA"/>
</dbReference>
<reference evidence="2" key="3">
    <citation type="journal article" name="Syst. Appl. Microbiol.">
        <title>Streptomyces alkaliterrae sp. nov., isolated from an alkaline soil, and emended descriptions of Streptomyces alkaliphilus, Streptomyces calidiresistens and Streptomyces durbertensis.</title>
        <authorList>
            <person name="Swiecimska M."/>
            <person name="Golinska P."/>
            <person name="Nouioui I."/>
            <person name="Wypij M."/>
            <person name="Rai M."/>
            <person name="Sangal V."/>
            <person name="Goodfellow M."/>
        </authorList>
    </citation>
    <scope>NUCLEOTIDE SEQUENCE</scope>
    <source>
        <strain evidence="2">OF8</strain>
    </source>
</reference>
<name>A0A5P0YQ41_9ACTN</name>
<evidence type="ECO:0000256" key="1">
    <source>
        <dbReference type="SAM" id="MobiDB-lite"/>
    </source>
</evidence>
<dbReference type="Gene3D" id="1.10.579.10">
    <property type="entry name" value="DNA Cyclobutane Dipyrimidine Photolyase, subunit A, domain 3"/>
    <property type="match status" value="1"/>
</dbReference>
<dbReference type="GO" id="GO:0016829">
    <property type="term" value="F:lyase activity"/>
    <property type="evidence" value="ECO:0007669"/>
    <property type="project" value="UniProtKB-KW"/>
</dbReference>
<dbReference type="RefSeq" id="WP_143647859.1">
    <property type="nucleotide sequence ID" value="NZ_JABJXA010000047.1"/>
</dbReference>
<dbReference type="Gene3D" id="1.10.10.1710">
    <property type="entry name" value="Deoxyribodipyrimidine photolyase-related"/>
    <property type="match status" value="1"/>
</dbReference>
<dbReference type="PANTHER" id="PTHR38657">
    <property type="entry name" value="SLR1343 PROTEIN"/>
    <property type="match status" value="1"/>
</dbReference>
<dbReference type="PANTHER" id="PTHR38657:SF1">
    <property type="entry name" value="SLR1343 PROTEIN"/>
    <property type="match status" value="1"/>
</dbReference>
<reference evidence="5" key="2">
    <citation type="submission" date="2020-05" db="EMBL/GenBank/DDBJ databases">
        <title>Classification of alakaliphilic streptomycetes isolated from an alkaline soil next to Lonar Crater, India and a proposal for the recognition of Streptomyces alkaliterrae sp. nov.</title>
        <authorList>
            <person name="Golinska P."/>
        </authorList>
    </citation>
    <scope>NUCLEOTIDE SEQUENCE [LARGE SCALE GENOMIC DNA]</scope>
    <source>
        <strain evidence="5">OF8</strain>
    </source>
</reference>
<dbReference type="InterPro" id="IPR007357">
    <property type="entry name" value="PhrB-like"/>
</dbReference>
<dbReference type="AlphaFoldDB" id="A0A5P0YQ41"/>
<accession>A0A5P0YQ41</accession>
<dbReference type="Gene3D" id="1.25.40.80">
    <property type="match status" value="1"/>
</dbReference>
<proteinExistence type="predicted"/>
<dbReference type="Proteomes" id="UP000517765">
    <property type="component" value="Unassembled WGS sequence"/>
</dbReference>